<keyword evidence="1" id="KW-0812">Transmembrane</keyword>
<feature type="transmembrane region" description="Helical" evidence="1">
    <location>
        <begin position="100"/>
        <end position="120"/>
    </location>
</feature>
<dbReference type="InterPro" id="IPR043168">
    <property type="entry name" value="DegV_C"/>
</dbReference>
<comment type="caution">
    <text evidence="2">The sequence shown here is derived from an EMBL/GenBank/DDBJ whole genome shotgun (WGS) entry which is preliminary data.</text>
</comment>
<proteinExistence type="predicted"/>
<name>X1DPU5_9ZZZZ</name>
<dbReference type="Gene3D" id="3.30.1180.10">
    <property type="match status" value="1"/>
</dbReference>
<feature type="non-terminal residue" evidence="2">
    <location>
        <position position="1"/>
    </location>
</feature>
<dbReference type="Pfam" id="PF02645">
    <property type="entry name" value="DegV"/>
    <property type="match status" value="1"/>
</dbReference>
<gene>
    <name evidence="2" type="ORF">S01H4_52120</name>
</gene>
<evidence type="ECO:0000256" key="1">
    <source>
        <dbReference type="SAM" id="Phobius"/>
    </source>
</evidence>
<reference evidence="2" key="1">
    <citation type="journal article" date="2014" name="Front. Microbiol.">
        <title>High frequency of phylogenetically diverse reductive dehalogenase-homologous genes in deep subseafloor sedimentary metagenomes.</title>
        <authorList>
            <person name="Kawai M."/>
            <person name="Futagami T."/>
            <person name="Toyoda A."/>
            <person name="Takaki Y."/>
            <person name="Nishi S."/>
            <person name="Hori S."/>
            <person name="Arai W."/>
            <person name="Tsubouchi T."/>
            <person name="Morono Y."/>
            <person name="Uchiyama I."/>
            <person name="Ito T."/>
            <person name="Fujiyama A."/>
            <person name="Inagaki F."/>
            <person name="Takami H."/>
        </authorList>
    </citation>
    <scope>NUCLEOTIDE SEQUENCE</scope>
    <source>
        <strain evidence="2">Expedition CK06-06</strain>
    </source>
</reference>
<evidence type="ECO:0008006" key="3">
    <source>
        <dbReference type="Google" id="ProtNLM"/>
    </source>
</evidence>
<keyword evidence="1" id="KW-0472">Membrane</keyword>
<feature type="transmembrane region" description="Helical" evidence="1">
    <location>
        <begin position="12"/>
        <end position="34"/>
    </location>
</feature>
<evidence type="ECO:0000313" key="2">
    <source>
        <dbReference type="EMBL" id="GAH10285.1"/>
    </source>
</evidence>
<dbReference type="PROSITE" id="PS51482">
    <property type="entry name" value="DEGV"/>
    <property type="match status" value="1"/>
</dbReference>
<dbReference type="SUPFAM" id="SSF82549">
    <property type="entry name" value="DAK1/DegV-like"/>
    <property type="match status" value="1"/>
</dbReference>
<sequence length="125" mass="13346">VRYTARTGRLPGVLAGVGTLLSIKALVTIANGRVRMVSLHRSMEAGIQRLIKVTAEKVGHTRVTAIVMHSGYSKEVEQLAARISGQLPCTQVWLGRFSPIMAYIAGPGALGVAFCPTYLLQPESG</sequence>
<keyword evidence="1" id="KW-1133">Transmembrane helix</keyword>
<organism evidence="2">
    <name type="scientific">marine sediment metagenome</name>
    <dbReference type="NCBI Taxonomy" id="412755"/>
    <lineage>
        <taxon>unclassified sequences</taxon>
        <taxon>metagenomes</taxon>
        <taxon>ecological metagenomes</taxon>
    </lineage>
</organism>
<dbReference type="EMBL" id="BART01029744">
    <property type="protein sequence ID" value="GAH10285.1"/>
    <property type="molecule type" value="Genomic_DNA"/>
</dbReference>
<accession>X1DPU5</accession>
<protein>
    <recommendedName>
        <fullName evidence="3">DegV family protein</fullName>
    </recommendedName>
</protein>
<dbReference type="AlphaFoldDB" id="X1DPU5"/>
<dbReference type="InterPro" id="IPR003797">
    <property type="entry name" value="DegV"/>
</dbReference>